<keyword evidence="1" id="KW-0812">Transmembrane</keyword>
<dbReference type="SMART" id="SM00014">
    <property type="entry name" value="acidPPc"/>
    <property type="match status" value="1"/>
</dbReference>
<feature type="domain" description="Phosphatidic acid phosphatase type 2/haloperoxidase" evidence="2">
    <location>
        <begin position="13"/>
        <end position="127"/>
    </location>
</feature>
<sequence>MVLVLYTLLVSPVGGRNLGVMFALSYLTNTALKFGLNLPRPFTDHPEAASAAAKATALGPGLPSGHTQMGATLWLGMAAQQRRTWLWVLAGVMVALLAASRLILVVHYPSDILVGLLLGVVFAFGATMYLQVGGLTRWLPVAALLLVAALLPATAPREIPVGLGLLAGFWAMQPTFLPPRTWPKRLLVGALGLLIVFALHFALGALPHAIKDLNVVRALRYAALVLVAGQGVPLLLRPLLPAHTERSERQKAEA</sequence>
<feature type="transmembrane region" description="Helical" evidence="1">
    <location>
        <begin position="186"/>
        <end position="206"/>
    </location>
</feature>
<name>A0ABP9V5X3_9DEIO</name>
<dbReference type="EMBL" id="BAABRN010000003">
    <property type="protein sequence ID" value="GAA5500685.1"/>
    <property type="molecule type" value="Genomic_DNA"/>
</dbReference>
<dbReference type="PANTHER" id="PTHR14969">
    <property type="entry name" value="SPHINGOSINE-1-PHOSPHATE PHOSPHOHYDROLASE"/>
    <property type="match status" value="1"/>
</dbReference>
<evidence type="ECO:0000256" key="1">
    <source>
        <dbReference type="SAM" id="Phobius"/>
    </source>
</evidence>
<evidence type="ECO:0000313" key="4">
    <source>
        <dbReference type="Proteomes" id="UP001458946"/>
    </source>
</evidence>
<keyword evidence="4" id="KW-1185">Reference proteome</keyword>
<comment type="caution">
    <text evidence="3">The sequence shown here is derived from an EMBL/GenBank/DDBJ whole genome shotgun (WGS) entry which is preliminary data.</text>
</comment>
<feature type="transmembrane region" description="Helical" evidence="1">
    <location>
        <begin position="138"/>
        <end position="155"/>
    </location>
</feature>
<evidence type="ECO:0000259" key="2">
    <source>
        <dbReference type="SMART" id="SM00014"/>
    </source>
</evidence>
<feature type="transmembrane region" description="Helical" evidence="1">
    <location>
        <begin position="84"/>
        <end position="105"/>
    </location>
</feature>
<dbReference type="Pfam" id="PF01569">
    <property type="entry name" value="PAP2"/>
    <property type="match status" value="1"/>
</dbReference>
<evidence type="ECO:0000313" key="3">
    <source>
        <dbReference type="EMBL" id="GAA5500685.1"/>
    </source>
</evidence>
<dbReference type="Proteomes" id="UP001458946">
    <property type="component" value="Unassembled WGS sequence"/>
</dbReference>
<reference evidence="3 4" key="1">
    <citation type="submission" date="2024-02" db="EMBL/GenBank/DDBJ databases">
        <title>Deinococcus xinjiangensis NBRC 107630.</title>
        <authorList>
            <person name="Ichikawa N."/>
            <person name="Katano-Makiyama Y."/>
            <person name="Hidaka K."/>
        </authorList>
    </citation>
    <scope>NUCLEOTIDE SEQUENCE [LARGE SCALE GENOMIC DNA]</scope>
    <source>
        <strain evidence="3 4">NBRC 107630</strain>
    </source>
</reference>
<organism evidence="3 4">
    <name type="scientific">Deinococcus xinjiangensis</name>
    <dbReference type="NCBI Taxonomy" id="457454"/>
    <lineage>
        <taxon>Bacteria</taxon>
        <taxon>Thermotogati</taxon>
        <taxon>Deinococcota</taxon>
        <taxon>Deinococci</taxon>
        <taxon>Deinococcales</taxon>
        <taxon>Deinococcaceae</taxon>
        <taxon>Deinococcus</taxon>
    </lineage>
</organism>
<accession>A0ABP9V5X3</accession>
<dbReference type="PANTHER" id="PTHR14969:SF13">
    <property type="entry name" value="AT30094P"/>
    <property type="match status" value="1"/>
</dbReference>
<gene>
    <name evidence="3" type="ORF">Dxin01_00409</name>
</gene>
<keyword evidence="1" id="KW-0472">Membrane</keyword>
<dbReference type="SUPFAM" id="SSF48317">
    <property type="entry name" value="Acid phosphatase/Vanadium-dependent haloperoxidase"/>
    <property type="match status" value="1"/>
</dbReference>
<protein>
    <recommendedName>
        <fullName evidence="2">Phosphatidic acid phosphatase type 2/haloperoxidase domain-containing protein</fullName>
    </recommendedName>
</protein>
<dbReference type="InterPro" id="IPR000326">
    <property type="entry name" value="PAP2/HPO"/>
</dbReference>
<feature type="transmembrane region" description="Helical" evidence="1">
    <location>
        <begin position="112"/>
        <end position="132"/>
    </location>
</feature>
<proteinExistence type="predicted"/>
<feature type="transmembrane region" description="Helical" evidence="1">
    <location>
        <begin position="218"/>
        <end position="240"/>
    </location>
</feature>
<dbReference type="Gene3D" id="1.20.144.10">
    <property type="entry name" value="Phosphatidic acid phosphatase type 2/haloperoxidase"/>
    <property type="match status" value="1"/>
</dbReference>
<dbReference type="InterPro" id="IPR036938">
    <property type="entry name" value="PAP2/HPO_sf"/>
</dbReference>
<keyword evidence="1" id="KW-1133">Transmembrane helix</keyword>